<dbReference type="EMBL" id="SNRW01006314">
    <property type="protein sequence ID" value="KAA6383311.1"/>
    <property type="molecule type" value="Genomic_DNA"/>
</dbReference>
<reference evidence="1 2" key="1">
    <citation type="submission" date="2019-03" db="EMBL/GenBank/DDBJ databases">
        <title>Single cell metagenomics reveals metabolic interactions within the superorganism composed of flagellate Streblomastix strix and complex community of Bacteroidetes bacteria on its surface.</title>
        <authorList>
            <person name="Treitli S.C."/>
            <person name="Kolisko M."/>
            <person name="Husnik F."/>
            <person name="Keeling P."/>
            <person name="Hampl V."/>
        </authorList>
    </citation>
    <scope>NUCLEOTIDE SEQUENCE [LARGE SCALE GENOMIC DNA]</scope>
    <source>
        <strain evidence="1">ST1C</strain>
    </source>
</reference>
<dbReference type="AlphaFoldDB" id="A0A5J4VL52"/>
<sequence>MQTRSSETRLPQQFDPYSFGVADLEKRFEQQKQKRIEGLKNLIQLYDKLPTEFKPSCRAVAVSMQFPTELIENQNFYMTPSQRQTAQKHLSQGNFGKSRENVKKVVRGQGLRPLHLMLLASFLMAHTIASSQRQNMKGL</sequence>
<organism evidence="1 2">
    <name type="scientific">Streblomastix strix</name>
    <dbReference type="NCBI Taxonomy" id="222440"/>
    <lineage>
        <taxon>Eukaryota</taxon>
        <taxon>Metamonada</taxon>
        <taxon>Preaxostyla</taxon>
        <taxon>Oxymonadida</taxon>
        <taxon>Streblomastigidae</taxon>
        <taxon>Streblomastix</taxon>
    </lineage>
</organism>
<evidence type="ECO:0000313" key="1">
    <source>
        <dbReference type="EMBL" id="KAA6383311.1"/>
    </source>
</evidence>
<gene>
    <name evidence="1" type="ORF">EZS28_021161</name>
</gene>
<name>A0A5J4VL52_9EUKA</name>
<proteinExistence type="predicted"/>
<evidence type="ECO:0000313" key="2">
    <source>
        <dbReference type="Proteomes" id="UP000324800"/>
    </source>
</evidence>
<dbReference type="Proteomes" id="UP000324800">
    <property type="component" value="Unassembled WGS sequence"/>
</dbReference>
<accession>A0A5J4VL52</accession>
<protein>
    <submittedName>
        <fullName evidence="1">Uncharacterized protein</fullName>
    </submittedName>
</protein>
<comment type="caution">
    <text evidence="1">The sequence shown here is derived from an EMBL/GenBank/DDBJ whole genome shotgun (WGS) entry which is preliminary data.</text>
</comment>